<dbReference type="CDD" id="cd06261">
    <property type="entry name" value="TM_PBP2"/>
    <property type="match status" value="1"/>
</dbReference>
<evidence type="ECO:0000256" key="7">
    <source>
        <dbReference type="SAM" id="Phobius"/>
    </source>
</evidence>
<dbReference type="GO" id="GO:0055085">
    <property type="term" value="P:transmembrane transport"/>
    <property type="evidence" value="ECO:0007669"/>
    <property type="project" value="InterPro"/>
</dbReference>
<feature type="transmembrane region" description="Helical" evidence="7">
    <location>
        <begin position="144"/>
        <end position="165"/>
    </location>
</feature>
<reference evidence="9 10" key="1">
    <citation type="submission" date="2016-05" db="EMBL/GenBank/DDBJ databases">
        <title>Paenibacillus sp. 1ZS3-15 nov., isolated from the rhizosphere soil.</title>
        <authorList>
            <person name="Zhang X.X."/>
            <person name="Zhang J."/>
        </authorList>
    </citation>
    <scope>NUCLEOTIDE SEQUENCE [LARGE SCALE GENOMIC DNA]</scope>
    <source>
        <strain evidence="9 10">1ZS3-15</strain>
    </source>
</reference>
<dbReference type="Proteomes" id="UP000078454">
    <property type="component" value="Unassembled WGS sequence"/>
</dbReference>
<feature type="transmembrane region" description="Helical" evidence="7">
    <location>
        <begin position="186"/>
        <end position="211"/>
    </location>
</feature>
<keyword evidence="3" id="KW-1003">Cell membrane</keyword>
<evidence type="ECO:0000256" key="5">
    <source>
        <dbReference type="ARBA" id="ARBA00022989"/>
    </source>
</evidence>
<comment type="subcellular location">
    <subcellularLocation>
        <location evidence="1">Cell membrane</location>
        <topology evidence="1">Multi-pass membrane protein</topology>
    </subcellularLocation>
</comment>
<evidence type="ECO:0000256" key="3">
    <source>
        <dbReference type="ARBA" id="ARBA00022475"/>
    </source>
</evidence>
<keyword evidence="4 7" id="KW-0812">Transmembrane</keyword>
<keyword evidence="2" id="KW-0813">Transport</keyword>
<organism evidence="9 10">
    <name type="scientific">Paenibacillus oryzisoli</name>
    <dbReference type="NCBI Taxonomy" id="1850517"/>
    <lineage>
        <taxon>Bacteria</taxon>
        <taxon>Bacillati</taxon>
        <taxon>Bacillota</taxon>
        <taxon>Bacilli</taxon>
        <taxon>Bacillales</taxon>
        <taxon>Paenibacillaceae</taxon>
        <taxon>Paenibacillus</taxon>
    </lineage>
</organism>
<feature type="domain" description="ABC transmembrane type-1" evidence="8">
    <location>
        <begin position="78"/>
        <end position="281"/>
    </location>
</feature>
<dbReference type="OrthoDB" id="9810086at2"/>
<proteinExistence type="predicted"/>
<evidence type="ECO:0000313" key="10">
    <source>
        <dbReference type="Proteomes" id="UP000078454"/>
    </source>
</evidence>
<dbReference type="AlphaFoldDB" id="A0A198ADB1"/>
<sequence>MRGNKIIKKDDLFFNIIGYLLIGIISLLCLIPFLLTVSGSITKDSSLFEHGYRLLPKEFSLEAYKLIWKTPEVIVGAYGVTICLVIAGTVLGLFLTSMTSYVLHRKDFKYRNKFSFFFFFTTLFSGGLVPWYLIMISLGMKNNYLALLLPHLLAVFHIIIMRTFFTTIPDSIGESAKMDGAGDFTIFSRLYLPLSLPALSTIGLFIALTYWNDWYQAMLFITKPHMMPLQYHLYKVFNSMQAAQIVAQKTGIPVVEMPSETFKMAMTVVVTGPIILVYPFIQKYFVKGMTVGAVKG</sequence>
<dbReference type="STRING" id="1850517.A8708_27355"/>
<dbReference type="SUPFAM" id="SSF161098">
    <property type="entry name" value="MetI-like"/>
    <property type="match status" value="1"/>
</dbReference>
<feature type="transmembrane region" description="Helical" evidence="7">
    <location>
        <begin position="12"/>
        <end position="35"/>
    </location>
</feature>
<comment type="caution">
    <text evidence="9">The sequence shown here is derived from an EMBL/GenBank/DDBJ whole genome shotgun (WGS) entry which is preliminary data.</text>
</comment>
<accession>A0A198ADB1</accession>
<gene>
    <name evidence="9" type="ORF">A8708_27355</name>
</gene>
<dbReference type="PANTHER" id="PTHR43744:SF9">
    <property type="entry name" value="POLYGALACTURONAN_RHAMNOGALACTURONAN TRANSPORT SYSTEM PERMEASE PROTEIN YTCP"/>
    <property type="match status" value="1"/>
</dbReference>
<evidence type="ECO:0000313" key="9">
    <source>
        <dbReference type="EMBL" id="OAS19046.1"/>
    </source>
</evidence>
<evidence type="ECO:0000256" key="6">
    <source>
        <dbReference type="ARBA" id="ARBA00023136"/>
    </source>
</evidence>
<keyword evidence="10" id="KW-1185">Reference proteome</keyword>
<evidence type="ECO:0000256" key="4">
    <source>
        <dbReference type="ARBA" id="ARBA00022692"/>
    </source>
</evidence>
<dbReference type="InterPro" id="IPR000515">
    <property type="entry name" value="MetI-like"/>
</dbReference>
<protein>
    <submittedName>
        <fullName evidence="9">Sugar ABC transporter permease</fullName>
    </submittedName>
</protein>
<dbReference type="RefSeq" id="WP_068663921.1">
    <property type="nucleotide sequence ID" value="NZ_LYPB01000060.1"/>
</dbReference>
<feature type="transmembrane region" description="Helical" evidence="7">
    <location>
        <begin position="116"/>
        <end position="138"/>
    </location>
</feature>
<evidence type="ECO:0000256" key="2">
    <source>
        <dbReference type="ARBA" id="ARBA00022448"/>
    </source>
</evidence>
<dbReference type="PANTHER" id="PTHR43744">
    <property type="entry name" value="ABC TRANSPORTER PERMEASE PROTEIN MG189-RELATED-RELATED"/>
    <property type="match status" value="1"/>
</dbReference>
<dbReference type="PROSITE" id="PS50928">
    <property type="entry name" value="ABC_TM1"/>
    <property type="match status" value="1"/>
</dbReference>
<keyword evidence="6 7" id="KW-0472">Membrane</keyword>
<evidence type="ECO:0000256" key="1">
    <source>
        <dbReference type="ARBA" id="ARBA00004651"/>
    </source>
</evidence>
<dbReference type="EMBL" id="LYPB01000060">
    <property type="protein sequence ID" value="OAS19046.1"/>
    <property type="molecule type" value="Genomic_DNA"/>
</dbReference>
<evidence type="ECO:0000259" key="8">
    <source>
        <dbReference type="PROSITE" id="PS50928"/>
    </source>
</evidence>
<dbReference type="InterPro" id="IPR035906">
    <property type="entry name" value="MetI-like_sf"/>
</dbReference>
<keyword evidence="5 7" id="KW-1133">Transmembrane helix</keyword>
<feature type="transmembrane region" description="Helical" evidence="7">
    <location>
        <begin position="262"/>
        <end position="281"/>
    </location>
</feature>
<dbReference type="GO" id="GO:0005886">
    <property type="term" value="C:plasma membrane"/>
    <property type="evidence" value="ECO:0007669"/>
    <property type="project" value="UniProtKB-SubCell"/>
</dbReference>
<dbReference type="Gene3D" id="1.10.3720.10">
    <property type="entry name" value="MetI-like"/>
    <property type="match status" value="1"/>
</dbReference>
<name>A0A198ADB1_9BACL</name>
<feature type="transmembrane region" description="Helical" evidence="7">
    <location>
        <begin position="73"/>
        <end position="95"/>
    </location>
</feature>